<comment type="caution">
    <text evidence="1">The sequence shown here is derived from an EMBL/GenBank/DDBJ whole genome shotgun (WGS) entry which is preliminary data.</text>
</comment>
<accession>A0AAN9I3I3</accession>
<name>A0AAN9I3I3_CLITE</name>
<organism evidence="1 2">
    <name type="scientific">Clitoria ternatea</name>
    <name type="common">Butterfly pea</name>
    <dbReference type="NCBI Taxonomy" id="43366"/>
    <lineage>
        <taxon>Eukaryota</taxon>
        <taxon>Viridiplantae</taxon>
        <taxon>Streptophyta</taxon>
        <taxon>Embryophyta</taxon>
        <taxon>Tracheophyta</taxon>
        <taxon>Spermatophyta</taxon>
        <taxon>Magnoliopsida</taxon>
        <taxon>eudicotyledons</taxon>
        <taxon>Gunneridae</taxon>
        <taxon>Pentapetalae</taxon>
        <taxon>rosids</taxon>
        <taxon>fabids</taxon>
        <taxon>Fabales</taxon>
        <taxon>Fabaceae</taxon>
        <taxon>Papilionoideae</taxon>
        <taxon>50 kb inversion clade</taxon>
        <taxon>NPAAA clade</taxon>
        <taxon>indigoferoid/millettioid clade</taxon>
        <taxon>Phaseoleae</taxon>
        <taxon>Clitoria</taxon>
    </lineage>
</organism>
<dbReference type="AlphaFoldDB" id="A0AAN9I3I3"/>
<proteinExistence type="predicted"/>
<evidence type="ECO:0000313" key="1">
    <source>
        <dbReference type="EMBL" id="KAK7264562.1"/>
    </source>
</evidence>
<protein>
    <submittedName>
        <fullName evidence="1">Uncharacterized protein</fullName>
    </submittedName>
</protein>
<sequence length="117" mass="13527">MKGRRDPTIGDPLGIIEGYDYTNNLIKTRQRSISQRHINNGMGRHKYVANIKRRTDEAASLFLSPLSLHSLSNYRDASFWFMVRSVQTHPTFCLLARVLYINPLHLASTYTFKRTTP</sequence>
<dbReference type="Proteomes" id="UP001359559">
    <property type="component" value="Unassembled WGS sequence"/>
</dbReference>
<evidence type="ECO:0000313" key="2">
    <source>
        <dbReference type="Proteomes" id="UP001359559"/>
    </source>
</evidence>
<reference evidence="1 2" key="1">
    <citation type="submission" date="2024-01" db="EMBL/GenBank/DDBJ databases">
        <title>The genomes of 5 underutilized Papilionoideae crops provide insights into root nodulation and disease resistance.</title>
        <authorList>
            <person name="Yuan L."/>
        </authorList>
    </citation>
    <scope>NUCLEOTIDE SEQUENCE [LARGE SCALE GENOMIC DNA]</scope>
    <source>
        <strain evidence="1">LY-2023</strain>
        <tissue evidence="1">Leaf</tissue>
    </source>
</reference>
<keyword evidence="2" id="KW-1185">Reference proteome</keyword>
<gene>
    <name evidence="1" type="ORF">RJT34_32171</name>
</gene>
<dbReference type="EMBL" id="JAYKXN010000008">
    <property type="protein sequence ID" value="KAK7264562.1"/>
    <property type="molecule type" value="Genomic_DNA"/>
</dbReference>